<evidence type="ECO:0000313" key="2">
    <source>
        <dbReference type="EMBL" id="MCT2410036.1"/>
    </source>
</evidence>
<gene>
    <name evidence="2" type="ORF">NZD88_20970</name>
</gene>
<comment type="caution">
    <text evidence="2">The sequence shown here is derived from an EMBL/GenBank/DDBJ whole genome shotgun (WGS) entry which is preliminary data.</text>
</comment>
<dbReference type="EMBL" id="JANZQH010000016">
    <property type="protein sequence ID" value="MCT2410036.1"/>
    <property type="molecule type" value="Genomic_DNA"/>
</dbReference>
<accession>A0ABT2IMZ8</accession>
<keyword evidence="3" id="KW-1185">Reference proteome</keyword>
<evidence type="ECO:0000256" key="1">
    <source>
        <dbReference type="SAM" id="Phobius"/>
    </source>
</evidence>
<evidence type="ECO:0008006" key="4">
    <source>
        <dbReference type="Google" id="ProtNLM"/>
    </source>
</evidence>
<reference evidence="2" key="1">
    <citation type="submission" date="2022-08" db="EMBL/GenBank/DDBJ databases">
        <title>Chryseobacterium antibioticum,isolated from the rhizosphere soil of Pyrola in Tibet.</title>
        <authorList>
            <person name="Kan Y."/>
        </authorList>
    </citation>
    <scope>NUCLEOTIDE SEQUENCE</scope>
    <source>
        <strain evidence="2">Pc2-12</strain>
    </source>
</reference>
<evidence type="ECO:0000313" key="3">
    <source>
        <dbReference type="Proteomes" id="UP001142057"/>
    </source>
</evidence>
<keyword evidence="1" id="KW-0472">Membrane</keyword>
<dbReference type="Proteomes" id="UP001142057">
    <property type="component" value="Unassembled WGS sequence"/>
</dbReference>
<dbReference type="RefSeq" id="WP_259831751.1">
    <property type="nucleotide sequence ID" value="NZ_JANZQH010000016.1"/>
</dbReference>
<keyword evidence="1" id="KW-0812">Transmembrane</keyword>
<organism evidence="2 3">
    <name type="scientific">Chryseobacterium pyrolae</name>
    <dbReference type="NCBI Taxonomy" id="2987481"/>
    <lineage>
        <taxon>Bacteria</taxon>
        <taxon>Pseudomonadati</taxon>
        <taxon>Bacteroidota</taxon>
        <taxon>Flavobacteriia</taxon>
        <taxon>Flavobacteriales</taxon>
        <taxon>Weeksellaceae</taxon>
        <taxon>Chryseobacterium group</taxon>
        <taxon>Chryseobacterium</taxon>
    </lineage>
</organism>
<feature type="transmembrane region" description="Helical" evidence="1">
    <location>
        <begin position="71"/>
        <end position="88"/>
    </location>
</feature>
<feature type="transmembrane region" description="Helical" evidence="1">
    <location>
        <begin position="39"/>
        <end position="59"/>
    </location>
</feature>
<name>A0ABT2IMZ8_9FLAO</name>
<sequence length="183" mass="21680">MRKELVLKSSKFFLLKEEIDLINFTLQKKGYPISVKLNIVIYGVIFSILTYLSICFIKMDYRPNFWDLTERIVLIVLIVCEWIILFLWNTASFEDDKEDISTILRKNRGITAKDIILFCENNFTEHDNITTELINNKLKEILDYEDTLKSAKNNSKDIDELKYNYKDIEIARFIVFHLYTKAG</sequence>
<keyword evidence="1" id="KW-1133">Transmembrane helix</keyword>
<protein>
    <recommendedName>
        <fullName evidence="4">SMODS and SLOG-associating 2TM effector domain-containing protein</fullName>
    </recommendedName>
</protein>
<proteinExistence type="predicted"/>